<dbReference type="Gene3D" id="3.10.100.10">
    <property type="entry name" value="Mannose-Binding Protein A, subunit A"/>
    <property type="match status" value="1"/>
</dbReference>
<proteinExistence type="predicted"/>
<dbReference type="VEuPathDB" id="VectorBase:BGLAX_044298"/>
<dbReference type="RefSeq" id="XP_013093216.2">
    <property type="nucleotide sequence ID" value="XM_013237762.2"/>
</dbReference>
<feature type="transmembrane region" description="Helical" evidence="2">
    <location>
        <begin position="7"/>
        <end position="26"/>
    </location>
</feature>
<accession>A0A2C9M1L7</accession>
<dbReference type="AlphaFoldDB" id="A0A2C9M1L7"/>
<sequence length="403" mass="45036">MYGSDAMAAVVSTMFVLLTMQTYIYVIECKAKVCITAVENFTFDYLDQCYFVGQKKVKFSETRHYCDKFEGALADFGKGLLDFLKKIKRSVSQEMEEYWIVEHEKNSSLSSLSSLSTCTSINGGSFEMNNFTSCESLLVPICTFATSYHDVDGCFKACDKLVTKHSQTPFTSTLSTEVNNTMAFFNSTSSSQTSSDLEESCECDHDVTESNKVSEIVAILMGLIFFISIVINLLLALQIVCKFKKVKNFTSQEEKIVSFTKDFLQNKLTSGDNYEKMTSGENYEEMTYDNDPPKSKQGQRRGTNVEDYGTYSAISDEAQTEHDTKRQHQVPDTQPVGLNSERDTKRQHQVPDTQPVGLNSGSPTYQAITYAALDHSGAQFALVNNLHHVYGLGSVHSSLDSLL</sequence>
<protein>
    <recommendedName>
        <fullName evidence="5">C-type lectin domain-containing protein</fullName>
    </recommendedName>
</protein>
<organism evidence="3 4">
    <name type="scientific">Biomphalaria glabrata</name>
    <name type="common">Bloodfluke planorb</name>
    <name type="synonym">Freshwater snail</name>
    <dbReference type="NCBI Taxonomy" id="6526"/>
    <lineage>
        <taxon>Eukaryota</taxon>
        <taxon>Metazoa</taxon>
        <taxon>Spiralia</taxon>
        <taxon>Lophotrochozoa</taxon>
        <taxon>Mollusca</taxon>
        <taxon>Gastropoda</taxon>
        <taxon>Heterobranchia</taxon>
        <taxon>Euthyneura</taxon>
        <taxon>Panpulmonata</taxon>
        <taxon>Hygrophila</taxon>
        <taxon>Lymnaeoidea</taxon>
        <taxon>Planorbidae</taxon>
        <taxon>Biomphalaria</taxon>
    </lineage>
</organism>
<feature type="compositionally biased region" description="Polar residues" evidence="1">
    <location>
        <begin position="350"/>
        <end position="361"/>
    </location>
</feature>
<dbReference type="KEGG" id="bgt:106076964"/>
<reference evidence="3" key="1">
    <citation type="submission" date="2020-05" db="UniProtKB">
        <authorList>
            <consortium name="EnsemblMetazoa"/>
        </authorList>
    </citation>
    <scope>IDENTIFICATION</scope>
    <source>
        <strain evidence="3">BB02</strain>
    </source>
</reference>
<evidence type="ECO:0000313" key="3">
    <source>
        <dbReference type="EnsemblMetazoa" id="BGLB037466-PA"/>
    </source>
</evidence>
<evidence type="ECO:0000256" key="2">
    <source>
        <dbReference type="SAM" id="Phobius"/>
    </source>
</evidence>
<evidence type="ECO:0008006" key="5">
    <source>
        <dbReference type="Google" id="ProtNLM"/>
    </source>
</evidence>
<feature type="region of interest" description="Disordered" evidence="1">
    <location>
        <begin position="318"/>
        <end position="361"/>
    </location>
</feature>
<name>A0A2C9M1L7_BIOGL</name>
<gene>
    <name evidence="3" type="primary">106076964</name>
</gene>
<keyword evidence="2" id="KW-0472">Membrane</keyword>
<evidence type="ECO:0000313" key="4">
    <source>
        <dbReference type="Proteomes" id="UP000076420"/>
    </source>
</evidence>
<dbReference type="InterPro" id="IPR016186">
    <property type="entry name" value="C-type_lectin-like/link_sf"/>
</dbReference>
<keyword evidence="2" id="KW-1133">Transmembrane helix</keyword>
<feature type="region of interest" description="Disordered" evidence="1">
    <location>
        <begin position="271"/>
        <end position="305"/>
    </location>
</feature>
<dbReference type="EnsemblMetazoa" id="BGLB037466-RA">
    <property type="protein sequence ID" value="BGLB037466-PA"/>
    <property type="gene ID" value="BGLB037466"/>
</dbReference>
<dbReference type="OrthoDB" id="10315562at2759"/>
<feature type="transmembrane region" description="Helical" evidence="2">
    <location>
        <begin position="216"/>
        <end position="237"/>
    </location>
</feature>
<dbReference type="Proteomes" id="UP000076420">
    <property type="component" value="Unassembled WGS sequence"/>
</dbReference>
<dbReference type="VEuPathDB" id="VectorBase:BGLB037466"/>
<keyword evidence="2" id="KW-0812">Transmembrane</keyword>
<evidence type="ECO:0000256" key="1">
    <source>
        <dbReference type="SAM" id="MobiDB-lite"/>
    </source>
</evidence>